<keyword evidence="2 9" id="KW-0813">Transport</keyword>
<feature type="transmembrane region" description="Helical" evidence="9">
    <location>
        <begin position="6"/>
        <end position="25"/>
    </location>
</feature>
<dbReference type="AlphaFoldDB" id="A0A2M7B7L1"/>
<dbReference type="SUPFAM" id="SSF82866">
    <property type="entry name" value="Multidrug efflux transporter AcrB transmembrane domain"/>
    <property type="match status" value="1"/>
</dbReference>
<dbReference type="GO" id="GO:0006605">
    <property type="term" value="P:protein targeting"/>
    <property type="evidence" value="ECO:0007669"/>
    <property type="project" value="UniProtKB-UniRule"/>
</dbReference>
<dbReference type="Gene3D" id="1.20.1640.10">
    <property type="entry name" value="Multidrug efflux transporter AcrB transmembrane domain"/>
    <property type="match status" value="1"/>
</dbReference>
<feature type="transmembrane region" description="Helical" evidence="9">
    <location>
        <begin position="386"/>
        <end position="409"/>
    </location>
</feature>
<comment type="caution">
    <text evidence="13">The sequence shown here is derived from an EMBL/GenBank/DDBJ whole genome shotgun (WGS) entry which is preliminary data.</text>
</comment>
<dbReference type="InterPro" id="IPR055344">
    <property type="entry name" value="SecD_SecF_C_bact"/>
</dbReference>
<evidence type="ECO:0000259" key="10">
    <source>
        <dbReference type="Pfam" id="PF02355"/>
    </source>
</evidence>
<comment type="subunit">
    <text evidence="9">Forms a complex with SecF. Part of the essential Sec protein translocation apparatus which comprises SecA, SecYEG and auxiliary proteins SecDF. Other proteins may also be involved.</text>
</comment>
<dbReference type="NCBIfam" id="TIGR00916">
    <property type="entry name" value="2A0604s01"/>
    <property type="match status" value="1"/>
</dbReference>
<comment type="subcellular location">
    <subcellularLocation>
        <location evidence="1 9">Cell membrane</location>
        <topology evidence="1 9">Multi-pass membrane protein</topology>
    </subcellularLocation>
</comment>
<evidence type="ECO:0000256" key="3">
    <source>
        <dbReference type="ARBA" id="ARBA00022475"/>
    </source>
</evidence>
<dbReference type="HAMAP" id="MF_01463_B">
    <property type="entry name" value="SecD_B"/>
    <property type="match status" value="1"/>
</dbReference>
<name>A0A2M7B7L1_9BACT</name>
<dbReference type="InterPro" id="IPR022813">
    <property type="entry name" value="SecD/SecF_arch_bac"/>
</dbReference>
<sequence length="415" mass="45849">MSQKNLTWLLILIIVLAILAAFFIYPKDLGNKFRPWRLGLDLVGGTRLIYEIDISQAKEADKSIVLGGLRDVIEKRVNLFGVSEPVITTAKSGDTYRLIVELAGVKDVKKAIEEVGSTPLLDFREVIVPEEEKELEKIIFIPTDLTGRYIKGAQLEFDSITNQPAVGIQFDNEGAKIFEQLTERNIGKYLAIFLDNGLIEMPVVKEKISGGQARITGKFTIEEAKKLVERFNAGALTAPINLISQETVGASLGEESLQKTLKAGLIGIILILLFMGFYYRRLGLGWFSGIAFLIYILLTLAVYKIFGATMTLAGIAGFILSIGMAVDANVLIFEGIKEGFKKGLNRISSIDEGFRKAWSSIRDSNITSIITCLILYNLTSGFIKGFALTLLIGVLVSMFSAIFVTRTILRVFVRK</sequence>
<evidence type="ECO:0000313" key="13">
    <source>
        <dbReference type="EMBL" id="PIU99059.1"/>
    </source>
</evidence>
<feature type="transmembrane region" description="Helical" evidence="9">
    <location>
        <begin position="261"/>
        <end position="279"/>
    </location>
</feature>
<evidence type="ECO:0000256" key="5">
    <source>
        <dbReference type="ARBA" id="ARBA00022927"/>
    </source>
</evidence>
<gene>
    <name evidence="9 13" type="primary">secD</name>
    <name evidence="13" type="ORF">COS59_01805</name>
</gene>
<dbReference type="Proteomes" id="UP000230131">
    <property type="component" value="Unassembled WGS sequence"/>
</dbReference>
<keyword evidence="7 9" id="KW-0811">Translocation</keyword>
<dbReference type="Pfam" id="PF22599">
    <property type="entry name" value="SecDF_P1_head"/>
    <property type="match status" value="1"/>
</dbReference>
<dbReference type="PANTHER" id="PTHR30081:SF1">
    <property type="entry name" value="PROTEIN TRANSLOCASE SUBUNIT SECD"/>
    <property type="match status" value="1"/>
</dbReference>
<dbReference type="NCBIfam" id="TIGR01129">
    <property type="entry name" value="secD"/>
    <property type="match status" value="1"/>
</dbReference>
<evidence type="ECO:0000256" key="2">
    <source>
        <dbReference type="ARBA" id="ARBA00022448"/>
    </source>
</evidence>
<feature type="transmembrane region" description="Helical" evidence="9">
    <location>
        <begin position="285"/>
        <end position="303"/>
    </location>
</feature>
<evidence type="ECO:0000313" key="14">
    <source>
        <dbReference type="Proteomes" id="UP000230131"/>
    </source>
</evidence>
<evidence type="ECO:0000256" key="9">
    <source>
        <dbReference type="HAMAP-Rule" id="MF_01463"/>
    </source>
</evidence>
<feature type="transmembrane region" description="Helical" evidence="9">
    <location>
        <begin position="310"/>
        <end position="333"/>
    </location>
</feature>
<keyword evidence="8 9" id="KW-0472">Membrane</keyword>
<dbReference type="GO" id="GO:0065002">
    <property type="term" value="P:intracellular protein transmembrane transport"/>
    <property type="evidence" value="ECO:0007669"/>
    <property type="project" value="UniProtKB-UniRule"/>
</dbReference>
<proteinExistence type="inferred from homology"/>
<comment type="similarity">
    <text evidence="9">Belongs to the SecD/SecF family. SecD subfamily.</text>
</comment>
<dbReference type="GO" id="GO:0005886">
    <property type="term" value="C:plasma membrane"/>
    <property type="evidence" value="ECO:0007669"/>
    <property type="project" value="UniProtKB-SubCell"/>
</dbReference>
<keyword evidence="3 9" id="KW-1003">Cell membrane</keyword>
<keyword evidence="6 9" id="KW-1133">Transmembrane helix</keyword>
<feature type="domain" description="Protein export membrane protein SecD/SecF C-terminal" evidence="10">
    <location>
        <begin position="240"/>
        <end position="413"/>
    </location>
</feature>
<feature type="domain" description="Protein translocase subunit SecDF P1" evidence="11">
    <location>
        <begin position="70"/>
        <end position="126"/>
    </location>
</feature>
<keyword evidence="5 9" id="KW-0653">Protein transport</keyword>
<dbReference type="GO" id="GO:0015450">
    <property type="term" value="F:protein-transporting ATPase activity"/>
    <property type="evidence" value="ECO:0007669"/>
    <property type="project" value="InterPro"/>
</dbReference>
<reference evidence="14" key="1">
    <citation type="submission" date="2017-09" db="EMBL/GenBank/DDBJ databases">
        <title>Depth-based differentiation of microbial function through sediment-hosted aquifers and enrichment of novel symbionts in the deep terrestrial subsurface.</title>
        <authorList>
            <person name="Probst A.J."/>
            <person name="Ladd B."/>
            <person name="Jarett J.K."/>
            <person name="Geller-Mcgrath D.E."/>
            <person name="Sieber C.M.K."/>
            <person name="Emerson J.B."/>
            <person name="Anantharaman K."/>
            <person name="Thomas B.C."/>
            <person name="Malmstrom R."/>
            <person name="Stieglmeier M."/>
            <person name="Klingl A."/>
            <person name="Woyke T."/>
            <person name="Ryan C.M."/>
            <person name="Banfield J.F."/>
        </authorList>
    </citation>
    <scope>NUCLEOTIDE SEQUENCE [LARGE SCALE GENOMIC DNA]</scope>
</reference>
<evidence type="ECO:0000259" key="12">
    <source>
        <dbReference type="Pfam" id="PF22599"/>
    </source>
</evidence>
<comment type="caution">
    <text evidence="9">Lacks conserved residue(s) required for the propagation of feature annotation.</text>
</comment>
<dbReference type="Pfam" id="PF21760">
    <property type="entry name" value="SecD_1st"/>
    <property type="match status" value="1"/>
</dbReference>
<protein>
    <recommendedName>
        <fullName evidence="9">Protein translocase subunit SecD</fullName>
    </recommendedName>
</protein>
<dbReference type="InterPro" id="IPR054384">
    <property type="entry name" value="SecDF_P1_head"/>
</dbReference>
<evidence type="ECO:0000256" key="7">
    <source>
        <dbReference type="ARBA" id="ARBA00023010"/>
    </source>
</evidence>
<dbReference type="Gene3D" id="3.30.70.3220">
    <property type="match status" value="1"/>
</dbReference>
<evidence type="ECO:0000256" key="8">
    <source>
        <dbReference type="ARBA" id="ARBA00023136"/>
    </source>
</evidence>
<feature type="domain" description="SecDF P1 head subdomain" evidence="12">
    <location>
        <begin position="143"/>
        <end position="238"/>
    </location>
</feature>
<dbReference type="Pfam" id="PF02355">
    <property type="entry name" value="SecD_SecF_C"/>
    <property type="match status" value="1"/>
</dbReference>
<dbReference type="PANTHER" id="PTHR30081">
    <property type="entry name" value="PROTEIN-EXPORT MEMBRANE PROTEIN SEC"/>
    <property type="match status" value="1"/>
</dbReference>
<organism evidence="13 14">
    <name type="scientific">Candidatus Wolfebacteria bacterium CG03_land_8_20_14_0_80_36_15</name>
    <dbReference type="NCBI Taxonomy" id="1975067"/>
    <lineage>
        <taxon>Bacteria</taxon>
        <taxon>Candidatus Wolfeibacteriota</taxon>
    </lineage>
</organism>
<dbReference type="GO" id="GO:0043952">
    <property type="term" value="P:protein transport by the Sec complex"/>
    <property type="evidence" value="ECO:0007669"/>
    <property type="project" value="UniProtKB-UniRule"/>
</dbReference>
<accession>A0A2M7B7L1</accession>
<keyword evidence="4 9" id="KW-0812">Transmembrane</keyword>
<evidence type="ECO:0000256" key="1">
    <source>
        <dbReference type="ARBA" id="ARBA00004651"/>
    </source>
</evidence>
<dbReference type="InterPro" id="IPR005791">
    <property type="entry name" value="SecD"/>
</dbReference>
<evidence type="ECO:0000256" key="4">
    <source>
        <dbReference type="ARBA" id="ARBA00022692"/>
    </source>
</evidence>
<evidence type="ECO:0000259" key="11">
    <source>
        <dbReference type="Pfam" id="PF21760"/>
    </source>
</evidence>
<comment type="function">
    <text evidence="9">Part of the Sec protein translocase complex. Interacts with the SecYEG preprotein conducting channel. SecDF uses the proton motive force (PMF) to complete protein translocation after the ATP-dependent function of SecA.</text>
</comment>
<evidence type="ECO:0000256" key="6">
    <source>
        <dbReference type="ARBA" id="ARBA00022989"/>
    </source>
</evidence>
<dbReference type="InterPro" id="IPR048631">
    <property type="entry name" value="SecD_1st"/>
</dbReference>
<dbReference type="EMBL" id="PEVH01000056">
    <property type="protein sequence ID" value="PIU99059.1"/>
    <property type="molecule type" value="Genomic_DNA"/>
</dbReference>
<dbReference type="InterPro" id="IPR048634">
    <property type="entry name" value="SecD_SecF_C"/>
</dbReference>